<dbReference type="PANTHER" id="PTHR47204">
    <property type="entry name" value="OS02G0168900 PROTEIN"/>
    <property type="match status" value="1"/>
</dbReference>
<dbReference type="HOGENOM" id="CLU_071098_0_0_1"/>
<dbReference type="RefSeq" id="XP_007864963.1">
    <property type="nucleotide sequence ID" value="XM_007866772.1"/>
</dbReference>
<accession>S7Q9J7</accession>
<feature type="compositionally biased region" description="Low complexity" evidence="1">
    <location>
        <begin position="94"/>
        <end position="111"/>
    </location>
</feature>
<dbReference type="eggNOG" id="ENOG502SBKV">
    <property type="taxonomic scope" value="Eukaryota"/>
</dbReference>
<dbReference type="AlphaFoldDB" id="S7Q9J7"/>
<dbReference type="GO" id="GO:0032299">
    <property type="term" value="C:ribonuclease H2 complex"/>
    <property type="evidence" value="ECO:0007669"/>
    <property type="project" value="InterPro"/>
</dbReference>
<dbReference type="InterPro" id="IPR013924">
    <property type="entry name" value="RNase_H2_suC"/>
</dbReference>
<dbReference type="GO" id="GO:0006401">
    <property type="term" value="P:RNA catabolic process"/>
    <property type="evidence" value="ECO:0007669"/>
    <property type="project" value="InterPro"/>
</dbReference>
<evidence type="ECO:0000313" key="3">
    <source>
        <dbReference type="Proteomes" id="UP000030669"/>
    </source>
</evidence>
<dbReference type="KEGG" id="gtr:GLOTRDRAFT_137996"/>
<feature type="region of interest" description="Disordered" evidence="1">
    <location>
        <begin position="90"/>
        <end position="115"/>
    </location>
</feature>
<dbReference type="CDD" id="cd09271">
    <property type="entry name" value="RNase_H2-C"/>
    <property type="match status" value="1"/>
</dbReference>
<dbReference type="PANTHER" id="PTHR47204:SF1">
    <property type="entry name" value="RIBONUCLEASE H2 SUBUNIT C"/>
    <property type="match status" value="1"/>
</dbReference>
<dbReference type="Proteomes" id="UP000030669">
    <property type="component" value="Unassembled WGS sequence"/>
</dbReference>
<keyword evidence="3" id="KW-1185">Reference proteome</keyword>
<dbReference type="EMBL" id="KB469300">
    <property type="protein sequence ID" value="EPQ56192.1"/>
    <property type="molecule type" value="Genomic_DNA"/>
</dbReference>
<protein>
    <submittedName>
        <fullName evidence="2">Uncharacterized protein</fullName>
    </submittedName>
</protein>
<gene>
    <name evidence="2" type="ORF">GLOTRDRAFT_137996</name>
</gene>
<evidence type="ECO:0000313" key="2">
    <source>
        <dbReference type="EMBL" id="EPQ56192.1"/>
    </source>
</evidence>
<proteinExistence type="predicted"/>
<reference evidence="2 3" key="1">
    <citation type="journal article" date="2012" name="Science">
        <title>The Paleozoic origin of enzymatic lignin decomposition reconstructed from 31 fungal genomes.</title>
        <authorList>
            <person name="Floudas D."/>
            <person name="Binder M."/>
            <person name="Riley R."/>
            <person name="Barry K."/>
            <person name="Blanchette R.A."/>
            <person name="Henrissat B."/>
            <person name="Martinez A.T."/>
            <person name="Otillar R."/>
            <person name="Spatafora J.W."/>
            <person name="Yadav J.S."/>
            <person name="Aerts A."/>
            <person name="Benoit I."/>
            <person name="Boyd A."/>
            <person name="Carlson A."/>
            <person name="Copeland A."/>
            <person name="Coutinho P.M."/>
            <person name="de Vries R.P."/>
            <person name="Ferreira P."/>
            <person name="Findley K."/>
            <person name="Foster B."/>
            <person name="Gaskell J."/>
            <person name="Glotzer D."/>
            <person name="Gorecki P."/>
            <person name="Heitman J."/>
            <person name="Hesse C."/>
            <person name="Hori C."/>
            <person name="Igarashi K."/>
            <person name="Jurgens J.A."/>
            <person name="Kallen N."/>
            <person name="Kersten P."/>
            <person name="Kohler A."/>
            <person name="Kuees U."/>
            <person name="Kumar T.K.A."/>
            <person name="Kuo A."/>
            <person name="LaButti K."/>
            <person name="Larrondo L.F."/>
            <person name="Lindquist E."/>
            <person name="Ling A."/>
            <person name="Lombard V."/>
            <person name="Lucas S."/>
            <person name="Lundell T."/>
            <person name="Martin R."/>
            <person name="McLaughlin D.J."/>
            <person name="Morgenstern I."/>
            <person name="Morin E."/>
            <person name="Murat C."/>
            <person name="Nagy L.G."/>
            <person name="Nolan M."/>
            <person name="Ohm R.A."/>
            <person name="Patyshakuliyeva A."/>
            <person name="Rokas A."/>
            <person name="Ruiz-Duenas F.J."/>
            <person name="Sabat G."/>
            <person name="Salamov A."/>
            <person name="Samejima M."/>
            <person name="Schmutz J."/>
            <person name="Slot J.C."/>
            <person name="St John F."/>
            <person name="Stenlid J."/>
            <person name="Sun H."/>
            <person name="Sun S."/>
            <person name="Syed K."/>
            <person name="Tsang A."/>
            <person name="Wiebenga A."/>
            <person name="Young D."/>
            <person name="Pisabarro A."/>
            <person name="Eastwood D.C."/>
            <person name="Martin F."/>
            <person name="Cullen D."/>
            <person name="Grigoriev I.V."/>
            <person name="Hibbett D.S."/>
        </authorList>
    </citation>
    <scope>NUCLEOTIDE SEQUENCE [LARGE SCALE GENOMIC DNA]</scope>
    <source>
        <strain evidence="2 3">ATCC 11539</strain>
    </source>
</reference>
<dbReference type="Gene3D" id="2.40.128.680">
    <property type="match status" value="1"/>
</dbReference>
<sequence length="248" mass="26877">MSVPALALAKPSESLPQCDPHLMPFRISYSGPAPIKSYFMIKPASSSVGQEPDDVAGKVAKAETQSAVEKDSFAHLGGECMDVDQMDLTGDIQEPSAPEPLSNAPSSSSSLTLCDKGEQKRSVAAFRGRTVHGLQVTLPDGYTGIVLRPPDASGKAKERKGVAPKATPTSRTTRRGHSAAREHGHESEETDEGASYFAQLNARTLTPTHVFPSFTLWHPDIPVDEARDEYWRSLQEWVTLSHEIHACD</sequence>
<dbReference type="STRING" id="670483.S7Q9J7"/>
<organism evidence="2 3">
    <name type="scientific">Gloeophyllum trabeum (strain ATCC 11539 / FP-39264 / Madison 617)</name>
    <name type="common">Brown rot fungus</name>
    <dbReference type="NCBI Taxonomy" id="670483"/>
    <lineage>
        <taxon>Eukaryota</taxon>
        <taxon>Fungi</taxon>
        <taxon>Dikarya</taxon>
        <taxon>Basidiomycota</taxon>
        <taxon>Agaricomycotina</taxon>
        <taxon>Agaricomycetes</taxon>
        <taxon>Gloeophyllales</taxon>
        <taxon>Gloeophyllaceae</taxon>
        <taxon>Gloeophyllum</taxon>
    </lineage>
</organism>
<evidence type="ECO:0000256" key="1">
    <source>
        <dbReference type="SAM" id="MobiDB-lite"/>
    </source>
</evidence>
<dbReference type="GeneID" id="19303882"/>
<dbReference type="OMA" id="SFVLWHP"/>
<dbReference type="Pfam" id="PF08615">
    <property type="entry name" value="RNase_H2_suC"/>
    <property type="match status" value="1"/>
</dbReference>
<name>S7Q9J7_GLOTA</name>
<dbReference type="OrthoDB" id="6222486at2759"/>
<feature type="region of interest" description="Disordered" evidence="1">
    <location>
        <begin position="150"/>
        <end position="193"/>
    </location>
</feature>